<organism evidence="2">
    <name type="scientific">Oikopleura dioica</name>
    <name type="common">Tunicate</name>
    <dbReference type="NCBI Taxonomy" id="34765"/>
    <lineage>
        <taxon>Eukaryota</taxon>
        <taxon>Metazoa</taxon>
        <taxon>Chordata</taxon>
        <taxon>Tunicata</taxon>
        <taxon>Appendicularia</taxon>
        <taxon>Copelata</taxon>
        <taxon>Oikopleuridae</taxon>
        <taxon>Oikopleura</taxon>
    </lineage>
</organism>
<evidence type="ECO:0000313" key="3">
    <source>
        <dbReference type="Proteomes" id="UP000001307"/>
    </source>
</evidence>
<dbReference type="InParanoid" id="E4WQA2"/>
<evidence type="ECO:0000313" key="2">
    <source>
        <dbReference type="EMBL" id="CBY20086.1"/>
    </source>
</evidence>
<sequence>MSTSDSDKNGCPTWNSFNDESLQLAPENPGRTAWLETVTTKIFAKTLHEAFLKIQENLTKLYHAAEILGISDLLDRGEAITLFKVCVTDWIVKAAKDDTSHLFIDSYLGCDAKFTDFRWFSELAVHKGIFTHLTSMRNANKARFILPSGIIAIEAIFGNDSERFHPDKEEARIAKFDITENIQATMLNAWIAKHINPKSDPDSALQLFLEPQDLDVKAVNRVIKAIKISQLKPRLEARSIEDSHYGLKAGPYSCSADSSGRMEVAGLSAFAPKATAVTAMADAPRSACTTGSYLDTTTANPAILSPLFLCNITEDRKIIELGHKAAVLYIKALESFFESKATLIALRLVNSQNLKECIPVTEQPSFMIPCGNMLAFQASAVPDFERKQFIRARKEILVLAEGAEKKKLQVKHMISSLTSTLNDATSWELALTKNYSLTKEIAEELRSDILCTAGLTVDEFFSKHLTSATWSKGTFHPYPSPQLQRMTTILSANHEKWACHDLLRLIIMEITGNIDIANNAINEIDSTAAERLQLKRSLNSSNNSTEMPNLSQILPARDTIAVTSNRAKKILLHPAKKQRLQDEKLVCSTPAQKQKPVAKNSYQRKSTASTAAATVLRNDTQCRALQDQQGSQNITIISDDYDLLAGSSTPVVMNGRNTLPDQSNLVIDDSIAMPNCNAQQNEAAMDTSPPIEAGNAPQVDKTGTKAYRCGSKLAKK</sequence>
<protein>
    <submittedName>
        <fullName evidence="2">Uncharacterized protein</fullName>
    </submittedName>
</protein>
<feature type="region of interest" description="Disordered" evidence="1">
    <location>
        <begin position="683"/>
        <end position="704"/>
    </location>
</feature>
<dbReference type="AlphaFoldDB" id="E4WQA2"/>
<gene>
    <name evidence="2" type="ORF">GSOID_T00000069001</name>
</gene>
<dbReference type="Proteomes" id="UP000001307">
    <property type="component" value="Unassembled WGS sequence"/>
</dbReference>
<accession>E4WQA2</accession>
<keyword evidence="3" id="KW-1185">Reference proteome</keyword>
<dbReference type="EMBL" id="FN653015">
    <property type="protein sequence ID" value="CBY20086.1"/>
    <property type="molecule type" value="Genomic_DNA"/>
</dbReference>
<evidence type="ECO:0000256" key="1">
    <source>
        <dbReference type="SAM" id="MobiDB-lite"/>
    </source>
</evidence>
<proteinExistence type="predicted"/>
<reference evidence="2" key="1">
    <citation type="journal article" date="2010" name="Science">
        <title>Plasticity of animal genome architecture unmasked by rapid evolution of a pelagic tunicate.</title>
        <authorList>
            <person name="Denoeud F."/>
            <person name="Henriet S."/>
            <person name="Mungpakdee S."/>
            <person name="Aury J.M."/>
            <person name="Da Silva C."/>
            <person name="Brinkmann H."/>
            <person name="Mikhaleva J."/>
            <person name="Olsen L.C."/>
            <person name="Jubin C."/>
            <person name="Canestro C."/>
            <person name="Bouquet J.M."/>
            <person name="Danks G."/>
            <person name="Poulain J."/>
            <person name="Campsteijn C."/>
            <person name="Adamski M."/>
            <person name="Cross I."/>
            <person name="Yadetie F."/>
            <person name="Muffato M."/>
            <person name="Louis A."/>
            <person name="Butcher S."/>
            <person name="Tsagkogeorga G."/>
            <person name="Konrad A."/>
            <person name="Singh S."/>
            <person name="Jensen M.F."/>
            <person name="Cong E.H."/>
            <person name="Eikeseth-Otteraa H."/>
            <person name="Noel B."/>
            <person name="Anthouard V."/>
            <person name="Porcel B.M."/>
            <person name="Kachouri-Lafond R."/>
            <person name="Nishino A."/>
            <person name="Ugolini M."/>
            <person name="Chourrout P."/>
            <person name="Nishida H."/>
            <person name="Aasland R."/>
            <person name="Huzurbazar S."/>
            <person name="Westhof E."/>
            <person name="Delsuc F."/>
            <person name="Lehrach H."/>
            <person name="Reinhardt R."/>
            <person name="Weissenbach J."/>
            <person name="Roy S.W."/>
            <person name="Artiguenave F."/>
            <person name="Postlethwait J.H."/>
            <person name="Manak J.R."/>
            <person name="Thompson E.M."/>
            <person name="Jaillon O."/>
            <person name="Du Pasquier L."/>
            <person name="Boudinot P."/>
            <person name="Liberles D.A."/>
            <person name="Volff J.N."/>
            <person name="Philippe H."/>
            <person name="Lenhard B."/>
            <person name="Roest Crollius H."/>
            <person name="Wincker P."/>
            <person name="Chourrout D."/>
        </authorList>
    </citation>
    <scope>NUCLEOTIDE SEQUENCE [LARGE SCALE GENOMIC DNA]</scope>
</reference>
<name>E4WQA2_OIKDI</name>